<dbReference type="AlphaFoldDB" id="A0AAW1EP59"/>
<accession>A0AAW1EP59</accession>
<sequence>MGDKHTPRVSSCHFNPSAEWRGRSQSDLWVSEVVFVNTIRVDPRPNVRGIGGFAAAPTQRSSNRFSLNRRRAAAHLPRHGGDREDGRYGDKPEKK</sequence>
<evidence type="ECO:0000313" key="3">
    <source>
        <dbReference type="Proteomes" id="UP001488805"/>
    </source>
</evidence>
<protein>
    <submittedName>
        <fullName evidence="2">Uncharacterized protein</fullName>
    </submittedName>
</protein>
<gene>
    <name evidence="2" type="ORF">VZT92_018038</name>
</gene>
<keyword evidence="3" id="KW-1185">Reference proteome</keyword>
<name>A0AAW1EP59_ZOAVI</name>
<feature type="compositionally biased region" description="Basic and acidic residues" evidence="1">
    <location>
        <begin position="79"/>
        <end position="95"/>
    </location>
</feature>
<evidence type="ECO:0000256" key="1">
    <source>
        <dbReference type="SAM" id="MobiDB-lite"/>
    </source>
</evidence>
<evidence type="ECO:0000313" key="2">
    <source>
        <dbReference type="EMBL" id="KAK9524177.1"/>
    </source>
</evidence>
<proteinExistence type="predicted"/>
<dbReference type="Proteomes" id="UP001488805">
    <property type="component" value="Unassembled WGS sequence"/>
</dbReference>
<feature type="region of interest" description="Disordered" evidence="1">
    <location>
        <begin position="72"/>
        <end position="95"/>
    </location>
</feature>
<reference evidence="2 3" key="1">
    <citation type="journal article" date="2024" name="Genome Biol. Evol.">
        <title>Chromosome-level genome assembly of the viviparous eelpout Zoarces viviparus.</title>
        <authorList>
            <person name="Fuhrmann N."/>
            <person name="Brasseur M.V."/>
            <person name="Bakowski C.E."/>
            <person name="Podsiadlowski L."/>
            <person name="Prost S."/>
            <person name="Krehenwinkel H."/>
            <person name="Mayer C."/>
        </authorList>
    </citation>
    <scope>NUCLEOTIDE SEQUENCE [LARGE SCALE GENOMIC DNA]</scope>
    <source>
        <strain evidence="2">NO-MEL_2022_Ind0_liver</strain>
    </source>
</reference>
<comment type="caution">
    <text evidence="2">The sequence shown here is derived from an EMBL/GenBank/DDBJ whole genome shotgun (WGS) entry which is preliminary data.</text>
</comment>
<dbReference type="EMBL" id="JBCEZU010000156">
    <property type="protein sequence ID" value="KAK9524177.1"/>
    <property type="molecule type" value="Genomic_DNA"/>
</dbReference>
<organism evidence="2 3">
    <name type="scientific">Zoarces viviparus</name>
    <name type="common">Viviparous eelpout</name>
    <name type="synonym">Blennius viviparus</name>
    <dbReference type="NCBI Taxonomy" id="48416"/>
    <lineage>
        <taxon>Eukaryota</taxon>
        <taxon>Metazoa</taxon>
        <taxon>Chordata</taxon>
        <taxon>Craniata</taxon>
        <taxon>Vertebrata</taxon>
        <taxon>Euteleostomi</taxon>
        <taxon>Actinopterygii</taxon>
        <taxon>Neopterygii</taxon>
        <taxon>Teleostei</taxon>
        <taxon>Neoteleostei</taxon>
        <taxon>Acanthomorphata</taxon>
        <taxon>Eupercaria</taxon>
        <taxon>Perciformes</taxon>
        <taxon>Cottioidei</taxon>
        <taxon>Zoarcales</taxon>
        <taxon>Zoarcidae</taxon>
        <taxon>Zoarcinae</taxon>
        <taxon>Zoarces</taxon>
    </lineage>
</organism>